<dbReference type="PRINTS" id="PR00037">
    <property type="entry name" value="HTHLACR"/>
</dbReference>
<protein>
    <submittedName>
        <fullName evidence="5">DeoR family transcriptional regulator</fullName>
    </submittedName>
</protein>
<dbReference type="InterPro" id="IPR018356">
    <property type="entry name" value="Tscrpt_reg_HTH_DeoR_CS"/>
</dbReference>
<organism evidence="5 6">
    <name type="scientific">Clostridium estertheticum subsp. estertheticum</name>
    <dbReference type="NCBI Taxonomy" id="1552"/>
    <lineage>
        <taxon>Bacteria</taxon>
        <taxon>Bacillati</taxon>
        <taxon>Bacillota</taxon>
        <taxon>Clostridia</taxon>
        <taxon>Eubacteriales</taxon>
        <taxon>Clostridiaceae</taxon>
        <taxon>Clostridium</taxon>
    </lineage>
</organism>
<dbReference type="PANTHER" id="PTHR30363">
    <property type="entry name" value="HTH-TYPE TRANSCRIPTIONAL REGULATOR SRLR-RELATED"/>
    <property type="match status" value="1"/>
</dbReference>
<dbReference type="Pfam" id="PF00455">
    <property type="entry name" value="DeoRC"/>
    <property type="match status" value="1"/>
</dbReference>
<dbReference type="STRING" id="1552.A7L45_04665"/>
<dbReference type="SMART" id="SM00420">
    <property type="entry name" value="HTH_DEOR"/>
    <property type="match status" value="1"/>
</dbReference>
<name>A0A1J0GDN8_9CLOT</name>
<dbReference type="SUPFAM" id="SSF100950">
    <property type="entry name" value="NagB/RpiA/CoA transferase-like"/>
    <property type="match status" value="1"/>
</dbReference>
<dbReference type="GO" id="GO:0003677">
    <property type="term" value="F:DNA binding"/>
    <property type="evidence" value="ECO:0007669"/>
    <property type="project" value="UniProtKB-KW"/>
</dbReference>
<dbReference type="InterPro" id="IPR001034">
    <property type="entry name" value="DeoR_HTH"/>
</dbReference>
<evidence type="ECO:0000259" key="4">
    <source>
        <dbReference type="PROSITE" id="PS51000"/>
    </source>
</evidence>
<dbReference type="SMART" id="SM01134">
    <property type="entry name" value="DeoRC"/>
    <property type="match status" value="1"/>
</dbReference>
<accession>A0A1J0GDN8</accession>
<dbReference type="PROSITE" id="PS00894">
    <property type="entry name" value="HTH_DEOR_1"/>
    <property type="match status" value="1"/>
</dbReference>
<evidence type="ECO:0000256" key="1">
    <source>
        <dbReference type="ARBA" id="ARBA00023015"/>
    </source>
</evidence>
<dbReference type="Proteomes" id="UP000182569">
    <property type="component" value="Chromosome"/>
</dbReference>
<dbReference type="InterPro" id="IPR036388">
    <property type="entry name" value="WH-like_DNA-bd_sf"/>
</dbReference>
<reference evidence="6" key="1">
    <citation type="journal article" date="2016" name="Front. Microbiol.">
        <title>Complete Genome Sequence of Clostridium estertheticum DSM 8809, a Microbe Identified in Spoiled Vacuum Packed Beef.</title>
        <authorList>
            <person name="Yu Z."/>
            <person name="Gunn L."/>
            <person name="Brennan E."/>
            <person name="Reid R."/>
            <person name="Wall P.G."/>
            <person name="Gaora O.P."/>
            <person name="Hurley D."/>
            <person name="Bolton D."/>
            <person name="Fanning S."/>
        </authorList>
    </citation>
    <scope>NUCLEOTIDE SEQUENCE [LARGE SCALE GENOMIC DNA]</scope>
    <source>
        <strain evidence="6">DSM 8809</strain>
    </source>
</reference>
<feature type="domain" description="HTH deoR-type" evidence="4">
    <location>
        <begin position="3"/>
        <end position="58"/>
    </location>
</feature>
<dbReference type="InterPro" id="IPR014036">
    <property type="entry name" value="DeoR-like_C"/>
</dbReference>
<proteinExistence type="predicted"/>
<evidence type="ECO:0000256" key="3">
    <source>
        <dbReference type="ARBA" id="ARBA00023163"/>
    </source>
</evidence>
<keyword evidence="6" id="KW-1185">Reference proteome</keyword>
<dbReference type="GO" id="GO:0003700">
    <property type="term" value="F:DNA-binding transcription factor activity"/>
    <property type="evidence" value="ECO:0007669"/>
    <property type="project" value="InterPro"/>
</dbReference>
<dbReference type="RefSeq" id="WP_071611696.1">
    <property type="nucleotide sequence ID" value="NZ_CP015756.1"/>
</dbReference>
<dbReference type="PANTHER" id="PTHR30363:SF51">
    <property type="entry name" value="HTH-TYPE TRANSCRIPTIONAL REPRESSOR GLCR"/>
    <property type="match status" value="1"/>
</dbReference>
<dbReference type="Gene3D" id="1.10.10.10">
    <property type="entry name" value="Winged helix-like DNA-binding domain superfamily/Winged helix DNA-binding domain"/>
    <property type="match status" value="1"/>
</dbReference>
<keyword evidence="3" id="KW-0804">Transcription</keyword>
<sequence length="251" mass="28884">MYQEERLVKILEYLDYANNLSVHEICKMFTISRDTARRDIVKLVDKGTVIRTHGGITLPGLIDTIRNYRQRLEAHSEEKKEIAKRALMYINKNEHYFFDVSTTVSYLAKGLNKDVTVFTHSLDNIEILSENKQVSVHCIGGCLNKNNRFFYDIDCKNSLSGIHFDIAFLGAAAITVDGIYYANNEDAFIKQTSAQQSDKVILLADFHKYGKTTYYKGLDWDQIDIIISDCMPPPLYVDIIREHNIELDIIE</sequence>
<evidence type="ECO:0000313" key="6">
    <source>
        <dbReference type="Proteomes" id="UP000182569"/>
    </source>
</evidence>
<dbReference type="AlphaFoldDB" id="A0A1J0GDN8"/>
<dbReference type="PROSITE" id="PS51000">
    <property type="entry name" value="HTH_DEOR_2"/>
    <property type="match status" value="1"/>
</dbReference>
<keyword evidence="1" id="KW-0805">Transcription regulation</keyword>
<keyword evidence="2" id="KW-0238">DNA-binding</keyword>
<dbReference type="InterPro" id="IPR050313">
    <property type="entry name" value="Carb_Metab_HTH_regulators"/>
</dbReference>
<dbReference type="SUPFAM" id="SSF46785">
    <property type="entry name" value="Winged helix' DNA-binding domain"/>
    <property type="match status" value="1"/>
</dbReference>
<evidence type="ECO:0000256" key="2">
    <source>
        <dbReference type="ARBA" id="ARBA00023125"/>
    </source>
</evidence>
<evidence type="ECO:0000313" key="5">
    <source>
        <dbReference type="EMBL" id="APC39403.1"/>
    </source>
</evidence>
<dbReference type="InterPro" id="IPR036390">
    <property type="entry name" value="WH_DNA-bd_sf"/>
</dbReference>
<dbReference type="InterPro" id="IPR037171">
    <property type="entry name" value="NagB/RpiA_transferase-like"/>
</dbReference>
<dbReference type="KEGG" id="ceu:A7L45_04665"/>
<dbReference type="OrthoDB" id="9797223at2"/>
<dbReference type="Pfam" id="PF08220">
    <property type="entry name" value="HTH_DeoR"/>
    <property type="match status" value="1"/>
</dbReference>
<dbReference type="Gene3D" id="3.40.50.1360">
    <property type="match status" value="1"/>
</dbReference>
<dbReference type="EMBL" id="CP015756">
    <property type="protein sequence ID" value="APC39403.1"/>
    <property type="molecule type" value="Genomic_DNA"/>
</dbReference>
<gene>
    <name evidence="5" type="ORF">A7L45_04665</name>
</gene>